<reference evidence="4 5" key="1">
    <citation type="submission" date="2019-06" db="EMBL/GenBank/DDBJ databases">
        <title>Saccharibacillus brassicae sp. nov., an endophytic bacterium isolated from Chinese cabbage seeds (Brassica pekinensis).</title>
        <authorList>
            <person name="Jiang L."/>
            <person name="Lee J."/>
            <person name="Kim S.W."/>
        </authorList>
    </citation>
    <scope>NUCLEOTIDE SEQUENCE [LARGE SCALE GENOMIC DNA]</scope>
    <source>
        <strain evidence="5">KCTC 43072 / ATSA2</strain>
    </source>
</reference>
<protein>
    <submittedName>
        <fullName evidence="4">DUF664 domain-containing protein</fullName>
    </submittedName>
</protein>
<dbReference type="InterPro" id="IPR007837">
    <property type="entry name" value="DinB"/>
</dbReference>
<dbReference type="GO" id="GO:0046872">
    <property type="term" value="F:metal ion binding"/>
    <property type="evidence" value="ECO:0007669"/>
    <property type="project" value="UniProtKB-KW"/>
</dbReference>
<gene>
    <name evidence="4" type="ORF">FFV09_20675</name>
</gene>
<dbReference type="PANTHER" id="PTHR37302">
    <property type="entry name" value="SLR1116 PROTEIN"/>
    <property type="match status" value="1"/>
</dbReference>
<dbReference type="RefSeq" id="WP_141449591.1">
    <property type="nucleotide sequence ID" value="NZ_CP041217.1"/>
</dbReference>
<name>A0A4Y6V100_SACBS</name>
<dbReference type="EMBL" id="CP041217">
    <property type="protein sequence ID" value="QDH23054.1"/>
    <property type="molecule type" value="Genomic_DNA"/>
</dbReference>
<dbReference type="KEGG" id="saca:FFV09_20675"/>
<proteinExistence type="inferred from homology"/>
<evidence type="ECO:0000313" key="5">
    <source>
        <dbReference type="Proteomes" id="UP000316968"/>
    </source>
</evidence>
<sequence length="180" mass="21228">MEQQKLHISALPGYPEEIGRQLWMMEDVRRELLQKLQGTTQEELDAELEGNPSTVGSLLYHIAEVETSWLHFDLLQQDRLDPELESWFPRGARNEFGEIHSPAGESLEHHLNRLAAVRSDFLHKFRSVDLRDWRTFRSLPDEYDVTPEWIVYHLIEHEAHHRGQIFRILGTLRRRGAQTE</sequence>
<dbReference type="Proteomes" id="UP000316968">
    <property type="component" value="Chromosome"/>
</dbReference>
<evidence type="ECO:0000256" key="3">
    <source>
        <dbReference type="PIRSR" id="PIRSR607837-1"/>
    </source>
</evidence>
<keyword evidence="5" id="KW-1185">Reference proteome</keyword>
<feature type="binding site" evidence="3">
    <location>
        <position position="157"/>
    </location>
    <ligand>
        <name>a divalent metal cation</name>
        <dbReference type="ChEBI" id="CHEBI:60240"/>
    </ligand>
</feature>
<evidence type="ECO:0000313" key="4">
    <source>
        <dbReference type="EMBL" id="QDH23054.1"/>
    </source>
</evidence>
<dbReference type="Gene3D" id="1.20.120.450">
    <property type="entry name" value="dinb family like domain"/>
    <property type="match status" value="1"/>
</dbReference>
<dbReference type="Pfam" id="PF04978">
    <property type="entry name" value="MST"/>
    <property type="match status" value="1"/>
</dbReference>
<dbReference type="PANTHER" id="PTHR37302:SF3">
    <property type="entry name" value="DAMAGE-INDUCIBLE PROTEIN DINB"/>
    <property type="match status" value="1"/>
</dbReference>
<dbReference type="SUPFAM" id="SSF109854">
    <property type="entry name" value="DinB/YfiT-like putative metalloenzymes"/>
    <property type="match status" value="1"/>
</dbReference>
<dbReference type="InterPro" id="IPR034660">
    <property type="entry name" value="DinB/YfiT-like"/>
</dbReference>
<keyword evidence="2 3" id="KW-0479">Metal-binding</keyword>
<dbReference type="InterPro" id="IPR007061">
    <property type="entry name" value="MST-like"/>
</dbReference>
<comment type="similarity">
    <text evidence="1">Belongs to the DinB family.</text>
</comment>
<evidence type="ECO:0000256" key="2">
    <source>
        <dbReference type="ARBA" id="ARBA00022723"/>
    </source>
</evidence>
<feature type="binding site" evidence="3">
    <location>
        <position position="61"/>
    </location>
    <ligand>
        <name>a divalent metal cation</name>
        <dbReference type="ChEBI" id="CHEBI:60240"/>
    </ligand>
</feature>
<evidence type="ECO:0000256" key="1">
    <source>
        <dbReference type="ARBA" id="ARBA00008635"/>
    </source>
</evidence>
<feature type="binding site" evidence="3">
    <location>
        <position position="161"/>
    </location>
    <ligand>
        <name>a divalent metal cation</name>
        <dbReference type="ChEBI" id="CHEBI:60240"/>
    </ligand>
</feature>
<organism evidence="4 5">
    <name type="scientific">Saccharibacillus brassicae</name>
    <dbReference type="NCBI Taxonomy" id="2583377"/>
    <lineage>
        <taxon>Bacteria</taxon>
        <taxon>Bacillati</taxon>
        <taxon>Bacillota</taxon>
        <taxon>Bacilli</taxon>
        <taxon>Bacillales</taxon>
        <taxon>Paenibacillaceae</taxon>
        <taxon>Saccharibacillus</taxon>
    </lineage>
</organism>
<dbReference type="OrthoDB" id="2677844at2"/>
<accession>A0A4Y6V100</accession>
<dbReference type="AlphaFoldDB" id="A0A4Y6V100"/>